<keyword evidence="2" id="KW-1133">Transmembrane helix</keyword>
<feature type="transmembrane region" description="Helical" evidence="2">
    <location>
        <begin position="152"/>
        <end position="171"/>
    </location>
</feature>
<dbReference type="Proteomes" id="UP000321353">
    <property type="component" value="Chromosome"/>
</dbReference>
<reference evidence="4 5" key="1">
    <citation type="submission" date="2019-02" db="EMBL/GenBank/DDBJ databases">
        <title>Planctomycetal bacteria perform biofilm scaping via a novel small molecule.</title>
        <authorList>
            <person name="Jeske O."/>
            <person name="Boedeker C."/>
            <person name="Wiegand S."/>
            <person name="Breitling P."/>
            <person name="Kallscheuer N."/>
            <person name="Jogler M."/>
            <person name="Rohde M."/>
            <person name="Petersen J."/>
            <person name="Medema M.H."/>
            <person name="Surup F."/>
            <person name="Jogler C."/>
        </authorList>
    </citation>
    <scope>NUCLEOTIDE SEQUENCE [LARGE SCALE GENOMIC DNA]</scope>
    <source>
        <strain evidence="4 5">Mal15</strain>
    </source>
</reference>
<dbReference type="EMBL" id="CP036264">
    <property type="protein sequence ID" value="QEF98765.1"/>
    <property type="molecule type" value="Genomic_DNA"/>
</dbReference>
<accession>A0A5B9MGU9</accession>
<gene>
    <name evidence="4" type="ORF">Mal15_28210</name>
</gene>
<evidence type="ECO:0000313" key="5">
    <source>
        <dbReference type="Proteomes" id="UP000321353"/>
    </source>
</evidence>
<dbReference type="KEGG" id="smam:Mal15_28210"/>
<protein>
    <submittedName>
        <fullName evidence="4">Uncharacterized protein</fullName>
    </submittedName>
</protein>
<name>A0A5B9MGU9_9BACT</name>
<feature type="chain" id="PRO_5023052716" evidence="3">
    <location>
        <begin position="30"/>
        <end position="210"/>
    </location>
</feature>
<feature type="region of interest" description="Disordered" evidence="1">
    <location>
        <begin position="180"/>
        <end position="210"/>
    </location>
</feature>
<feature type="compositionally biased region" description="Basic and acidic residues" evidence="1">
    <location>
        <begin position="194"/>
        <end position="210"/>
    </location>
</feature>
<evidence type="ECO:0000256" key="1">
    <source>
        <dbReference type="SAM" id="MobiDB-lite"/>
    </source>
</evidence>
<keyword evidence="2" id="KW-0812">Transmembrane</keyword>
<keyword evidence="3" id="KW-0732">Signal</keyword>
<feature type="signal peptide" evidence="3">
    <location>
        <begin position="1"/>
        <end position="29"/>
    </location>
</feature>
<sequence length="210" mass="23791" precursor="true">MINHNLRFALLATILWSMPSACMVGSAWAHEGPPFPILIDHSVANHTVSVWADPDIGEARFFIVVETRDGNRPSEAPKVSLWTEPTSGRLDRASYAAEQQPLRHSMQFFAEPYFDQRDFWNIGIRVSSTGGETEEIMVKVESTPPGYGAWDLAIYLFPFVLIGGAWSYAMAKRIRHYRESQQQQSDGMVESDEGPDHERHQEHALMEATR</sequence>
<evidence type="ECO:0000313" key="4">
    <source>
        <dbReference type="EMBL" id="QEF98765.1"/>
    </source>
</evidence>
<proteinExistence type="predicted"/>
<organism evidence="4 5">
    <name type="scientific">Stieleria maiorica</name>
    <dbReference type="NCBI Taxonomy" id="2795974"/>
    <lineage>
        <taxon>Bacteria</taxon>
        <taxon>Pseudomonadati</taxon>
        <taxon>Planctomycetota</taxon>
        <taxon>Planctomycetia</taxon>
        <taxon>Pirellulales</taxon>
        <taxon>Pirellulaceae</taxon>
        <taxon>Stieleria</taxon>
    </lineage>
</organism>
<dbReference type="AlphaFoldDB" id="A0A5B9MGU9"/>
<evidence type="ECO:0000256" key="2">
    <source>
        <dbReference type="SAM" id="Phobius"/>
    </source>
</evidence>
<keyword evidence="5" id="KW-1185">Reference proteome</keyword>
<keyword evidence="2" id="KW-0472">Membrane</keyword>
<dbReference type="RefSeq" id="WP_147868263.1">
    <property type="nucleotide sequence ID" value="NZ_CP036264.1"/>
</dbReference>
<evidence type="ECO:0000256" key="3">
    <source>
        <dbReference type="SAM" id="SignalP"/>
    </source>
</evidence>